<gene>
    <name evidence="2" type="ORF">C667_19690</name>
</gene>
<keyword evidence="3" id="KW-1185">Reference proteome</keyword>
<evidence type="ECO:0000313" key="2">
    <source>
        <dbReference type="EMBL" id="ENO95300.1"/>
    </source>
</evidence>
<dbReference type="PANTHER" id="PTHR11632:SF71">
    <property type="entry name" value="FUMARATE REDUCTASE FLAVOPROTEIN SUBUNIT"/>
    <property type="match status" value="1"/>
</dbReference>
<dbReference type="Gene3D" id="1.20.58.100">
    <property type="entry name" value="Fumarate reductase/succinate dehydrogenase flavoprotein-like, C-terminal domain"/>
    <property type="match status" value="1"/>
</dbReference>
<name>N6YUT1_9RHOO</name>
<feature type="non-terminal residue" evidence="2">
    <location>
        <position position="1"/>
    </location>
</feature>
<dbReference type="EMBL" id="AMXF01000240">
    <property type="protein sequence ID" value="ENO95300.1"/>
    <property type="molecule type" value="Genomic_DNA"/>
</dbReference>
<evidence type="ECO:0000313" key="3">
    <source>
        <dbReference type="Proteomes" id="UP000013047"/>
    </source>
</evidence>
<dbReference type="GO" id="GO:0009055">
    <property type="term" value="F:electron transfer activity"/>
    <property type="evidence" value="ECO:0007669"/>
    <property type="project" value="TreeGrafter"/>
</dbReference>
<dbReference type="Pfam" id="PF02910">
    <property type="entry name" value="Succ_DH_flav_C"/>
    <property type="match status" value="1"/>
</dbReference>
<reference evidence="2 3" key="1">
    <citation type="submission" date="2012-09" db="EMBL/GenBank/DDBJ databases">
        <title>Draft Genome Sequences of 6 Strains from Genus Thauera.</title>
        <authorList>
            <person name="Liu B."/>
            <person name="Shapleigh J.P."/>
            <person name="Frostegard A.H."/>
        </authorList>
    </citation>
    <scope>NUCLEOTIDE SEQUENCE [LARGE SCALE GENOMIC DNA]</scope>
    <source>
        <strain evidence="2 3">B4P</strain>
    </source>
</reference>
<dbReference type="PANTHER" id="PTHR11632">
    <property type="entry name" value="SUCCINATE DEHYDROGENASE 2 FLAVOPROTEIN SUBUNIT"/>
    <property type="match status" value="1"/>
</dbReference>
<dbReference type="EC" id="1.3.99.1" evidence="2"/>
<dbReference type="AlphaFoldDB" id="N6YUT1"/>
<keyword evidence="2" id="KW-0560">Oxidoreductase</keyword>
<dbReference type="InterPro" id="IPR015939">
    <property type="entry name" value="Fum_Rdtase/Succ_DH_flav-like_C"/>
</dbReference>
<dbReference type="GO" id="GO:0005886">
    <property type="term" value="C:plasma membrane"/>
    <property type="evidence" value="ECO:0007669"/>
    <property type="project" value="TreeGrafter"/>
</dbReference>
<dbReference type="GO" id="GO:0009061">
    <property type="term" value="P:anaerobic respiration"/>
    <property type="evidence" value="ECO:0007669"/>
    <property type="project" value="TreeGrafter"/>
</dbReference>
<dbReference type="InterPro" id="IPR030664">
    <property type="entry name" value="SdhA/FrdA/AprA"/>
</dbReference>
<dbReference type="GO" id="GO:0050660">
    <property type="term" value="F:flavin adenine dinucleotide binding"/>
    <property type="evidence" value="ECO:0007669"/>
    <property type="project" value="TreeGrafter"/>
</dbReference>
<feature type="domain" description="Fumarate reductase/succinate dehydrogenase flavoprotein-like C-terminal" evidence="1">
    <location>
        <begin position="2"/>
        <end position="73"/>
    </location>
</feature>
<proteinExistence type="predicted"/>
<organism evidence="2 3">
    <name type="scientific">Thauera phenylacetica B4P</name>
    <dbReference type="NCBI Taxonomy" id="1234382"/>
    <lineage>
        <taxon>Bacteria</taxon>
        <taxon>Pseudomonadati</taxon>
        <taxon>Pseudomonadota</taxon>
        <taxon>Betaproteobacteria</taxon>
        <taxon>Rhodocyclales</taxon>
        <taxon>Zoogloeaceae</taxon>
        <taxon>Thauera</taxon>
    </lineage>
</organism>
<comment type="caution">
    <text evidence="2">The sequence shown here is derived from an EMBL/GenBank/DDBJ whole genome shotgun (WGS) entry which is preliminary data.</text>
</comment>
<dbReference type="Gene3D" id="3.10.20.820">
    <property type="match status" value="1"/>
</dbReference>
<dbReference type="Proteomes" id="UP000013047">
    <property type="component" value="Unassembled WGS sequence"/>
</dbReference>
<accession>N6YUT1</accession>
<evidence type="ECO:0000259" key="1">
    <source>
        <dbReference type="Pfam" id="PF02910"/>
    </source>
</evidence>
<dbReference type="InterPro" id="IPR037099">
    <property type="entry name" value="Fum_R/Succ_DH_flav-like_C_sf"/>
</dbReference>
<protein>
    <submittedName>
        <fullName evidence="2">Fumarate reductase flavoprotein subunit</fullName>
        <ecNumber evidence="2">1.3.99.1</ecNumber>
    </submittedName>
</protein>
<sequence>PRMLALALCAAQGALERRESRGAHAREDYPARNDRDWLRRTLACWPTGGAAPVLEYEPITVEHMELPPGFRGYGTRNIVEHPATALREAEIESIRARLEGAGGAPLQAALLDFRMRLPERYRGDNERLADIEEGAPR</sequence>
<dbReference type="GO" id="GO:0000104">
    <property type="term" value="F:succinate dehydrogenase activity"/>
    <property type="evidence" value="ECO:0007669"/>
    <property type="project" value="TreeGrafter"/>
</dbReference>
<dbReference type="SUPFAM" id="SSF46977">
    <property type="entry name" value="Succinate dehydrogenase/fumarate reductase flavoprotein C-terminal domain"/>
    <property type="match status" value="1"/>
</dbReference>